<dbReference type="EMBL" id="JXQK01000075">
    <property type="protein sequence ID" value="KIP60845.1"/>
    <property type="molecule type" value="Genomic_DNA"/>
</dbReference>
<dbReference type="AlphaFoldDB" id="A0A0D0IXZ9"/>
<name>A0A0D0IXZ9_9BACT</name>
<protein>
    <recommendedName>
        <fullName evidence="3">Single-strand binding protein</fullName>
    </recommendedName>
</protein>
<keyword evidence="2" id="KW-1185">Reference proteome</keyword>
<accession>A0A0D0IXZ9</accession>
<evidence type="ECO:0000313" key="2">
    <source>
        <dbReference type="Proteomes" id="UP000032046"/>
    </source>
</evidence>
<evidence type="ECO:0000313" key="1">
    <source>
        <dbReference type="EMBL" id="KIP60845.1"/>
    </source>
</evidence>
<dbReference type="OrthoDB" id="1031230at2"/>
<gene>
    <name evidence="1" type="ORF">ST44_10385</name>
</gene>
<dbReference type="RefSeq" id="WP_042519837.1">
    <property type="nucleotide sequence ID" value="NZ_JXQI01000018.1"/>
</dbReference>
<dbReference type="Proteomes" id="UP000032046">
    <property type="component" value="Unassembled WGS sequence"/>
</dbReference>
<dbReference type="STRING" id="1602171.ST44_10385"/>
<comment type="caution">
    <text evidence="1">The sequence shown here is derived from an EMBL/GenBank/DDBJ whole genome shotgun (WGS) entry which is preliminary data.</text>
</comment>
<reference evidence="1 2" key="1">
    <citation type="submission" date="2015-01" db="EMBL/GenBank/DDBJ databases">
        <title>Comparative genomics of non-oral Prevotella species.</title>
        <authorList>
            <person name="Accetto T."/>
            <person name="Nograsek B."/>
            <person name="Avgustin G."/>
        </authorList>
    </citation>
    <scope>NUCLEOTIDE SEQUENCE [LARGE SCALE GENOMIC DNA]</scope>
    <source>
        <strain evidence="1 2">P5-119</strain>
    </source>
</reference>
<evidence type="ECO:0008006" key="3">
    <source>
        <dbReference type="Google" id="ProtNLM"/>
    </source>
</evidence>
<organism evidence="1 2">
    <name type="scientific">Prevotella pectinovora</name>
    <dbReference type="NCBI Taxonomy" id="1602169"/>
    <lineage>
        <taxon>Bacteria</taxon>
        <taxon>Pseudomonadati</taxon>
        <taxon>Bacteroidota</taxon>
        <taxon>Bacteroidia</taxon>
        <taxon>Bacteroidales</taxon>
        <taxon>Prevotellaceae</taxon>
        <taxon>Prevotella</taxon>
    </lineage>
</organism>
<proteinExistence type="predicted"/>
<sequence>MIKCNVTVCGTITRSAQMRTNKDGKAFLAFGVSVVIAAKSGINKTFEISVAKDGGMDELNGLASGTRVEMTGVLTFHKKDDTIFLNMSAKNVSTANVSADDSVKGEIEFRGTVGNKIEEKTDKKGNPYLVFSAFSSEKDGEGYSFTWVRFMYFGQGKPEWLQGKCGIDATGELQLSIYNDRLDMTCRVAKLTQWEKQPYQGGENNAQ</sequence>